<feature type="compositionally biased region" description="Low complexity" evidence="1">
    <location>
        <begin position="212"/>
        <end position="223"/>
    </location>
</feature>
<feature type="non-terminal residue" evidence="2">
    <location>
        <position position="280"/>
    </location>
</feature>
<feature type="compositionally biased region" description="Basic residues" evidence="1">
    <location>
        <begin position="1"/>
        <end position="17"/>
    </location>
</feature>
<organism evidence="2">
    <name type="scientific">marine metagenome</name>
    <dbReference type="NCBI Taxonomy" id="408172"/>
    <lineage>
        <taxon>unclassified sequences</taxon>
        <taxon>metagenomes</taxon>
        <taxon>ecological metagenomes</taxon>
    </lineage>
</organism>
<dbReference type="AlphaFoldDB" id="A0A381SLZ2"/>
<accession>A0A381SLZ2</accession>
<feature type="non-terminal residue" evidence="2">
    <location>
        <position position="1"/>
    </location>
</feature>
<feature type="compositionally biased region" description="Basic residues" evidence="1">
    <location>
        <begin position="262"/>
        <end position="280"/>
    </location>
</feature>
<sequence>MGLFGRRKKKKKKRAKPPRLEPVLAAPAAQPVVELASPPTDIQPDMVIEMDMESVAPTAPAAQPVVELVSPPQIQPLAGSAPAQPTDWQKRSEKPLVDIHRRLDSMLEEDSQSLEERYKERFGDSLPKSVAGDASAKEKPATKKEIRFKPRSGIKFTSRAATAPEPEEPAVEAEEAATEAPAEDVPISGDTSPSIGSRITGGARSAGSRTKGAIGSGASAVGRGARGAGSAVGRGVRSTGSAIGSGASKVAGLFRRGDKKPAVKKAAPKKKAAAKKKAKP</sequence>
<evidence type="ECO:0000313" key="2">
    <source>
        <dbReference type="EMBL" id="SVA05065.1"/>
    </source>
</evidence>
<feature type="compositionally biased region" description="Acidic residues" evidence="1">
    <location>
        <begin position="165"/>
        <end position="177"/>
    </location>
</feature>
<gene>
    <name evidence="2" type="ORF">METZ01_LOCUS57919</name>
</gene>
<reference evidence="2" key="1">
    <citation type="submission" date="2018-05" db="EMBL/GenBank/DDBJ databases">
        <authorList>
            <person name="Lanie J.A."/>
            <person name="Ng W.-L."/>
            <person name="Kazmierczak K.M."/>
            <person name="Andrzejewski T.M."/>
            <person name="Davidsen T.M."/>
            <person name="Wayne K.J."/>
            <person name="Tettelin H."/>
            <person name="Glass J.I."/>
            <person name="Rusch D."/>
            <person name="Podicherti R."/>
            <person name="Tsui H.-C.T."/>
            <person name="Winkler M.E."/>
        </authorList>
    </citation>
    <scope>NUCLEOTIDE SEQUENCE</scope>
</reference>
<feature type="region of interest" description="Disordered" evidence="1">
    <location>
        <begin position="107"/>
        <end position="280"/>
    </location>
</feature>
<name>A0A381SLZ2_9ZZZZ</name>
<feature type="region of interest" description="Disordered" evidence="1">
    <location>
        <begin position="75"/>
        <end position="94"/>
    </location>
</feature>
<feature type="region of interest" description="Disordered" evidence="1">
    <location>
        <begin position="1"/>
        <end position="22"/>
    </location>
</feature>
<proteinExistence type="predicted"/>
<feature type="compositionally biased region" description="Basic and acidic residues" evidence="1">
    <location>
        <begin position="114"/>
        <end position="123"/>
    </location>
</feature>
<protein>
    <submittedName>
        <fullName evidence="2">Uncharacterized protein</fullName>
    </submittedName>
</protein>
<feature type="compositionally biased region" description="Basic and acidic residues" evidence="1">
    <location>
        <begin position="135"/>
        <end position="148"/>
    </location>
</feature>
<evidence type="ECO:0000256" key="1">
    <source>
        <dbReference type="SAM" id="MobiDB-lite"/>
    </source>
</evidence>
<dbReference type="EMBL" id="UINC01003295">
    <property type="protein sequence ID" value="SVA05065.1"/>
    <property type="molecule type" value="Genomic_DNA"/>
</dbReference>